<feature type="transmembrane region" description="Helical" evidence="7">
    <location>
        <begin position="169"/>
        <end position="191"/>
    </location>
</feature>
<evidence type="ECO:0000256" key="6">
    <source>
        <dbReference type="SAM" id="MobiDB-lite"/>
    </source>
</evidence>
<feature type="transmembrane region" description="Helical" evidence="7">
    <location>
        <begin position="6"/>
        <end position="23"/>
    </location>
</feature>
<dbReference type="InterPro" id="IPR030184">
    <property type="entry name" value="WAT1-related"/>
</dbReference>
<feature type="transmembrane region" description="Helical" evidence="7">
    <location>
        <begin position="348"/>
        <end position="365"/>
    </location>
</feature>
<proteinExistence type="inferred from homology"/>
<feature type="compositionally biased region" description="Basic and acidic residues" evidence="6">
    <location>
        <begin position="413"/>
        <end position="426"/>
    </location>
</feature>
<evidence type="ECO:0000256" key="5">
    <source>
        <dbReference type="ARBA" id="ARBA00023136"/>
    </source>
</evidence>
<keyword evidence="5 7" id="KW-0472">Membrane</keyword>
<dbReference type="InterPro" id="IPR037185">
    <property type="entry name" value="EmrE-like"/>
</dbReference>
<dbReference type="Pfam" id="PF00892">
    <property type="entry name" value="EamA"/>
    <property type="match status" value="1"/>
</dbReference>
<name>A0A835MP86_9ROSI</name>
<keyword evidence="10" id="KW-1185">Reference proteome</keyword>
<dbReference type="EMBL" id="JADGMS010000010">
    <property type="protein sequence ID" value="KAF9673867.1"/>
    <property type="molecule type" value="Genomic_DNA"/>
</dbReference>
<keyword evidence="4 7" id="KW-1133">Transmembrane helix</keyword>
<feature type="transmembrane region" description="Helical" evidence="7">
    <location>
        <begin position="106"/>
        <end position="125"/>
    </location>
</feature>
<feature type="transmembrane region" description="Helical" evidence="7">
    <location>
        <begin position="44"/>
        <end position="62"/>
    </location>
</feature>
<reference evidence="9 10" key="1">
    <citation type="submission" date="2020-10" db="EMBL/GenBank/DDBJ databases">
        <title>Plant Genome Project.</title>
        <authorList>
            <person name="Zhang R.-G."/>
        </authorList>
    </citation>
    <scope>NUCLEOTIDE SEQUENCE [LARGE SCALE GENOMIC DNA]</scope>
    <source>
        <strain evidence="9">FAFU-HL-1</strain>
        <tissue evidence="9">Leaf</tissue>
    </source>
</reference>
<gene>
    <name evidence="9" type="ORF">SADUNF_Sadunf10G0068400</name>
</gene>
<dbReference type="InterPro" id="IPR000620">
    <property type="entry name" value="EamA_dom"/>
</dbReference>
<feature type="transmembrane region" description="Helical" evidence="7">
    <location>
        <begin position="137"/>
        <end position="157"/>
    </location>
</feature>
<evidence type="ECO:0000256" key="7">
    <source>
        <dbReference type="SAM" id="Phobius"/>
    </source>
</evidence>
<dbReference type="PANTHER" id="PTHR31218">
    <property type="entry name" value="WAT1-RELATED PROTEIN"/>
    <property type="match status" value="1"/>
</dbReference>
<feature type="transmembrane region" description="Helical" evidence="7">
    <location>
        <begin position="372"/>
        <end position="402"/>
    </location>
</feature>
<comment type="caution">
    <text evidence="9">The sequence shown here is derived from an EMBL/GenBank/DDBJ whole genome shotgun (WGS) entry which is preliminary data.</text>
</comment>
<feature type="transmembrane region" description="Helical" evidence="7">
    <location>
        <begin position="233"/>
        <end position="253"/>
    </location>
</feature>
<protein>
    <recommendedName>
        <fullName evidence="8">EamA domain-containing protein</fullName>
    </recommendedName>
</protein>
<evidence type="ECO:0000256" key="2">
    <source>
        <dbReference type="ARBA" id="ARBA00007635"/>
    </source>
</evidence>
<evidence type="ECO:0000259" key="8">
    <source>
        <dbReference type="Pfam" id="PF00892"/>
    </source>
</evidence>
<keyword evidence="3 7" id="KW-0812">Transmembrane</keyword>
<dbReference type="GO" id="GO:0022857">
    <property type="term" value="F:transmembrane transporter activity"/>
    <property type="evidence" value="ECO:0007669"/>
    <property type="project" value="InterPro"/>
</dbReference>
<evidence type="ECO:0000256" key="4">
    <source>
        <dbReference type="ARBA" id="ARBA00022989"/>
    </source>
</evidence>
<organism evidence="9 10">
    <name type="scientific">Salix dunnii</name>
    <dbReference type="NCBI Taxonomy" id="1413687"/>
    <lineage>
        <taxon>Eukaryota</taxon>
        <taxon>Viridiplantae</taxon>
        <taxon>Streptophyta</taxon>
        <taxon>Embryophyta</taxon>
        <taxon>Tracheophyta</taxon>
        <taxon>Spermatophyta</taxon>
        <taxon>Magnoliopsida</taxon>
        <taxon>eudicotyledons</taxon>
        <taxon>Gunneridae</taxon>
        <taxon>Pentapetalae</taxon>
        <taxon>rosids</taxon>
        <taxon>fabids</taxon>
        <taxon>Malpighiales</taxon>
        <taxon>Salicaceae</taxon>
        <taxon>Saliceae</taxon>
        <taxon>Salix</taxon>
    </lineage>
</organism>
<feature type="region of interest" description="Disordered" evidence="6">
    <location>
        <begin position="413"/>
        <end position="435"/>
    </location>
</feature>
<feature type="transmembrane region" description="Helical" evidence="7">
    <location>
        <begin position="197"/>
        <end position="221"/>
    </location>
</feature>
<dbReference type="GO" id="GO:0016020">
    <property type="term" value="C:membrane"/>
    <property type="evidence" value="ECO:0007669"/>
    <property type="project" value="UniProtKB-SubCell"/>
</dbReference>
<evidence type="ECO:0000313" key="9">
    <source>
        <dbReference type="EMBL" id="KAF9673867.1"/>
    </source>
</evidence>
<evidence type="ECO:0000256" key="1">
    <source>
        <dbReference type="ARBA" id="ARBA00004141"/>
    </source>
</evidence>
<evidence type="ECO:0000313" key="10">
    <source>
        <dbReference type="Proteomes" id="UP000657918"/>
    </source>
</evidence>
<dbReference type="SUPFAM" id="SSF103481">
    <property type="entry name" value="Multidrug resistance efflux transporter EmrE"/>
    <property type="match status" value="1"/>
</dbReference>
<sequence length="435" mass="49090">MATPIFHLFSYFHCIPCTIILLHKSFGFQIPYKNQFVRSERPPLTFPIARVLFLLSLFGYLGMLELTRALRYTWHSHTNLIPGLTFMLAVSFSQREMGVGCKLGEVAPFTVMVMMEGCTIALTIMAKTAMSRGMSPFVFVVYTNALGTLILLPYSFLHHRERTEQPLFTVPLFLRFFFLGLTGVALSQNLAFVGLSYSSPIVVCAMGLLTPAFSFILSIVLRKSKVDWRCSSFQLKVIGTLVTVMGAISVVIYKGPYIRPSSSSQELQHSKHQLFVFYSAPDNWILGCILLAASFFCVSLWNIIQLGTIKHYPQVMKIASFYSLAGTIQCAIFSLIVERNLNAWRLKLNMELLLIVITGPFYVPLFQPFRVFWATFFGVSFFVNGLHYGSVIGAVICGAGYYTVTWGRMREDEKQEESVKSSDEKIPLLQEDSEV</sequence>
<comment type="similarity">
    <text evidence="2">Belongs to the drug/metabolite transporter (DMT) superfamily. Plant drug/metabolite exporter (P-DME) (TC 2.A.7.4) family.</text>
</comment>
<comment type="subcellular location">
    <subcellularLocation>
        <location evidence="1">Membrane</location>
        <topology evidence="1">Multi-pass membrane protein</topology>
    </subcellularLocation>
</comment>
<feature type="transmembrane region" description="Helical" evidence="7">
    <location>
        <begin position="284"/>
        <end position="303"/>
    </location>
</feature>
<feature type="domain" description="EamA" evidence="8">
    <location>
        <begin position="120"/>
        <end position="249"/>
    </location>
</feature>
<dbReference type="Proteomes" id="UP000657918">
    <property type="component" value="Unassembled WGS sequence"/>
</dbReference>
<feature type="transmembrane region" description="Helical" evidence="7">
    <location>
        <begin position="315"/>
        <end position="336"/>
    </location>
</feature>
<evidence type="ECO:0000256" key="3">
    <source>
        <dbReference type="ARBA" id="ARBA00022692"/>
    </source>
</evidence>
<accession>A0A835MP86</accession>
<dbReference type="AlphaFoldDB" id="A0A835MP86"/>
<dbReference type="OrthoDB" id="1733956at2759"/>